<evidence type="ECO:0000256" key="1">
    <source>
        <dbReference type="SAM" id="Phobius"/>
    </source>
</evidence>
<proteinExistence type="predicted"/>
<reference evidence="2 3" key="1">
    <citation type="submission" date="2023-08" db="EMBL/GenBank/DDBJ databases">
        <title>Implementing the SeqCode for naming new Mesorhizobium species isolated from Vachellia karroo root nodules.</title>
        <authorList>
            <person name="Van Lill M."/>
        </authorList>
    </citation>
    <scope>NUCLEOTIDE SEQUENCE [LARGE SCALE GENOMIC DNA]</scope>
    <source>
        <strain evidence="2 3">VK22B</strain>
    </source>
</reference>
<feature type="transmembrane region" description="Helical" evidence="1">
    <location>
        <begin position="188"/>
        <end position="211"/>
    </location>
</feature>
<feature type="transmembrane region" description="Helical" evidence="1">
    <location>
        <begin position="332"/>
        <end position="351"/>
    </location>
</feature>
<feature type="transmembrane region" description="Helical" evidence="1">
    <location>
        <begin position="248"/>
        <end position="267"/>
    </location>
</feature>
<feature type="transmembrane region" description="Helical" evidence="1">
    <location>
        <begin position="276"/>
        <end position="295"/>
    </location>
</feature>
<evidence type="ECO:0008006" key="4">
    <source>
        <dbReference type="Google" id="ProtNLM"/>
    </source>
</evidence>
<feature type="transmembrane region" description="Helical" evidence="1">
    <location>
        <begin position="371"/>
        <end position="389"/>
    </location>
</feature>
<comment type="caution">
    <text evidence="2">The sequence shown here is derived from an EMBL/GenBank/DDBJ whole genome shotgun (WGS) entry which is preliminary data.</text>
</comment>
<feature type="transmembrane region" description="Helical" evidence="1">
    <location>
        <begin position="23"/>
        <end position="44"/>
    </location>
</feature>
<feature type="transmembrane region" description="Helical" evidence="1">
    <location>
        <begin position="165"/>
        <end position="182"/>
    </location>
</feature>
<name>A0ABU4YZQ8_9HYPH</name>
<gene>
    <name evidence="2" type="ORF">RFN29_08255</name>
</gene>
<accession>A0ABU4YZQ8</accession>
<evidence type="ECO:0000313" key="3">
    <source>
        <dbReference type="Proteomes" id="UP001271249"/>
    </source>
</evidence>
<keyword evidence="1" id="KW-1133">Transmembrane helix</keyword>
<keyword evidence="1" id="KW-0812">Transmembrane</keyword>
<organism evidence="2 3">
    <name type="scientific">Mesorhizobium captivum</name>
    <dbReference type="NCBI Taxonomy" id="3072319"/>
    <lineage>
        <taxon>Bacteria</taxon>
        <taxon>Pseudomonadati</taxon>
        <taxon>Pseudomonadota</taxon>
        <taxon>Alphaproteobacteria</taxon>
        <taxon>Hyphomicrobiales</taxon>
        <taxon>Phyllobacteriaceae</taxon>
        <taxon>Mesorhizobium</taxon>
    </lineage>
</organism>
<feature type="transmembrane region" description="Helical" evidence="1">
    <location>
        <begin position="401"/>
        <end position="419"/>
    </location>
</feature>
<protein>
    <recommendedName>
        <fullName evidence="4">Glycosyltransferase RgtA/B/C/D-like domain-containing protein</fullName>
    </recommendedName>
</protein>
<keyword evidence="3" id="KW-1185">Reference proteome</keyword>
<feature type="transmembrane region" description="Helical" evidence="1">
    <location>
        <begin position="114"/>
        <end position="135"/>
    </location>
</feature>
<feature type="transmembrane region" description="Helical" evidence="1">
    <location>
        <begin position="141"/>
        <end position="158"/>
    </location>
</feature>
<feature type="transmembrane region" description="Helical" evidence="1">
    <location>
        <begin position="301"/>
        <end position="320"/>
    </location>
</feature>
<dbReference type="RefSeq" id="WP_320225610.1">
    <property type="nucleotide sequence ID" value="NZ_JAVIJB010000006.1"/>
</dbReference>
<dbReference type="EMBL" id="JAVIJC010000006">
    <property type="protein sequence ID" value="MDX8491570.1"/>
    <property type="molecule type" value="Genomic_DNA"/>
</dbReference>
<dbReference type="Proteomes" id="UP001271249">
    <property type="component" value="Unassembled WGS sequence"/>
</dbReference>
<sequence length="656" mass="71012">MGSTTAESSDPRFVYNQAAPPFWGRWSLITFAFVCCGIAAAIILPTIRVGDGMEYYAMFLAWSDTSRPWMTEQSWAFYQKLFQSQTIGGMLDASTVKNMFPALRIGATADFNHFWFYSLLAAIVASPLKFVGIPIGPQSSFLLLHALIFVATLAVAQASNGWRGYWTAVILLIGSPVIWYFNKAHTEFFTVCICLMGLILTGRNQLVAGALMVSLAATQNPGLSLVPIALLAIRGFGNWSIPYSRWEVVSIVATVLLLAAHPTYYLLRYGVITPQLFAGGADIGVGVGTAYAWFLDPDIGLLPNWPLGIVLLVAGIYYYWRPSIRKDSSISLEWGLPFWTFIVVFFFAALISHISTPHINSGATPGLARYALWYIPLFYPCGLALLTALEGSDHGLQQRAAIGTLAIGVLATAATHLSIVQERYVSPSTISKLIQTYAPGFYNPPYEVFGARYSGVDGLAQVAAVVGPDCHKILILPPSSDSAIFVPDGCSYQSAQIADWVAKSQLGLTSPRYSRIDPRNPSVVKALVPIMIAKDYAFDTSGAGIRLIGWSSVEPTHRWSLGPSNAIELRLPSPNSVALCAAIRGGTYGPQTIGASVDGKQAMEQAANGETELVVPLGKKEGDTTITLTYSNPQIPPDDPRQVAFALRSVRIDACP</sequence>
<feature type="transmembrane region" description="Helical" evidence="1">
    <location>
        <begin position="223"/>
        <end position="242"/>
    </location>
</feature>
<keyword evidence="1" id="KW-0472">Membrane</keyword>
<evidence type="ECO:0000313" key="2">
    <source>
        <dbReference type="EMBL" id="MDX8491570.1"/>
    </source>
</evidence>